<proteinExistence type="predicted"/>
<gene>
    <name evidence="2" type="ORF">SOIL9_11310</name>
</gene>
<dbReference type="PANTHER" id="PTHR30093:SF2">
    <property type="entry name" value="TYPE II SECRETION SYSTEM PROTEIN H"/>
    <property type="match status" value="1"/>
</dbReference>
<evidence type="ECO:0000313" key="2">
    <source>
        <dbReference type="EMBL" id="VTR96617.1"/>
    </source>
</evidence>
<dbReference type="AlphaFoldDB" id="A0A6P2D6S0"/>
<name>A0A6P2D6S0_9BACT</name>
<dbReference type="Pfam" id="PF07596">
    <property type="entry name" value="SBP_bac_10"/>
    <property type="match status" value="1"/>
</dbReference>
<sequence>MAVANYADANGHYPPAYTLGPDKEPWHSWRVLILPYIEQDDLFKAYRFDEPWNGPNNSQLASRIPKTFVFHDTKLPTTTTNYLAVVGTNTMWPGAKGRKPEEIKDGTSWTILIAENNGLDVHWMEPRDLTFDTMDFRVDTPDGVSSWYKQPGVVTTDGSVLRLSKETTPEALRAALTVNGGEDISRGDGAWTVIPDGRARERKE</sequence>
<evidence type="ECO:0000313" key="3">
    <source>
        <dbReference type="Proteomes" id="UP000464178"/>
    </source>
</evidence>
<keyword evidence="3" id="KW-1185">Reference proteome</keyword>
<reference evidence="2 3" key="1">
    <citation type="submission" date="2019-05" db="EMBL/GenBank/DDBJ databases">
        <authorList>
            <consortium name="Science for Life Laboratories"/>
        </authorList>
    </citation>
    <scope>NUCLEOTIDE SEQUENCE [LARGE SCALE GENOMIC DNA]</scope>
    <source>
        <strain evidence="2">Soil9</strain>
    </source>
</reference>
<dbReference type="InterPro" id="IPR011453">
    <property type="entry name" value="DUF1559"/>
</dbReference>
<dbReference type="EMBL" id="LR593886">
    <property type="protein sequence ID" value="VTR96617.1"/>
    <property type="molecule type" value="Genomic_DNA"/>
</dbReference>
<organism evidence="2 3">
    <name type="scientific">Gemmata massiliana</name>
    <dbReference type="NCBI Taxonomy" id="1210884"/>
    <lineage>
        <taxon>Bacteria</taxon>
        <taxon>Pseudomonadati</taxon>
        <taxon>Planctomycetota</taxon>
        <taxon>Planctomycetia</taxon>
        <taxon>Gemmatales</taxon>
        <taxon>Gemmataceae</taxon>
        <taxon>Gemmata</taxon>
    </lineage>
</organism>
<accession>A0A6P2D6S0</accession>
<feature type="domain" description="DUF1559" evidence="1">
    <location>
        <begin position="2"/>
        <end position="63"/>
    </location>
</feature>
<dbReference type="Proteomes" id="UP000464178">
    <property type="component" value="Chromosome"/>
</dbReference>
<evidence type="ECO:0000259" key="1">
    <source>
        <dbReference type="Pfam" id="PF07596"/>
    </source>
</evidence>
<dbReference type="PANTHER" id="PTHR30093">
    <property type="entry name" value="GENERAL SECRETION PATHWAY PROTEIN G"/>
    <property type="match status" value="1"/>
</dbReference>
<dbReference type="KEGG" id="gms:SOIL9_11310"/>
<protein>
    <recommendedName>
        <fullName evidence="1">DUF1559 domain-containing protein</fullName>
    </recommendedName>
</protein>